<protein>
    <submittedName>
        <fullName evidence="1">Uncharacterized protein</fullName>
    </submittedName>
</protein>
<reference evidence="1" key="2">
    <citation type="journal article" date="2021" name="Microbiome">
        <title>Successional dynamics and alternative stable states in a saline activated sludge microbial community over 9 years.</title>
        <authorList>
            <person name="Wang Y."/>
            <person name="Ye J."/>
            <person name="Ju F."/>
            <person name="Liu L."/>
            <person name="Boyd J.A."/>
            <person name="Deng Y."/>
            <person name="Parks D.H."/>
            <person name="Jiang X."/>
            <person name="Yin X."/>
            <person name="Woodcroft B.J."/>
            <person name="Tyson G.W."/>
            <person name="Hugenholtz P."/>
            <person name="Polz M.F."/>
            <person name="Zhang T."/>
        </authorList>
    </citation>
    <scope>NUCLEOTIDE SEQUENCE</scope>
    <source>
        <strain evidence="1">HKST-UBA15</strain>
    </source>
</reference>
<proteinExistence type="predicted"/>
<dbReference type="EMBL" id="JAGQLL010000027">
    <property type="protein sequence ID" value="MCA9380078.1"/>
    <property type="molecule type" value="Genomic_DNA"/>
</dbReference>
<comment type="caution">
    <text evidence="1">The sequence shown here is derived from an EMBL/GenBank/DDBJ whole genome shotgun (WGS) entry which is preliminary data.</text>
</comment>
<reference evidence="1" key="1">
    <citation type="submission" date="2020-04" db="EMBL/GenBank/DDBJ databases">
        <authorList>
            <person name="Zhang T."/>
        </authorList>
    </citation>
    <scope>NUCLEOTIDE SEQUENCE</scope>
    <source>
        <strain evidence="1">HKST-UBA15</strain>
    </source>
</reference>
<evidence type="ECO:0000313" key="1">
    <source>
        <dbReference type="EMBL" id="MCA9380078.1"/>
    </source>
</evidence>
<dbReference type="AlphaFoldDB" id="A0A955IB93"/>
<dbReference type="Proteomes" id="UP000745577">
    <property type="component" value="Unassembled WGS sequence"/>
</dbReference>
<evidence type="ECO:0000313" key="2">
    <source>
        <dbReference type="Proteomes" id="UP000745577"/>
    </source>
</evidence>
<gene>
    <name evidence="1" type="ORF">KC675_02760</name>
</gene>
<accession>A0A955IB93</accession>
<name>A0A955IB93_9BACT</name>
<organism evidence="1 2">
    <name type="scientific">Candidatus Dojkabacteria bacterium</name>
    <dbReference type="NCBI Taxonomy" id="2099670"/>
    <lineage>
        <taxon>Bacteria</taxon>
        <taxon>Candidatus Dojkabacteria</taxon>
    </lineage>
</organism>
<sequence length="233" mass="27534">MYFTEFVEFIKKWNKYGKYPPRSAWPEEIVLDRHLWEDIVRLHRFTDSTGYEYESSLFYIEKETIISKPLKGNKDNVHAHHSMQVKYVPDNKNYKYERQIILDSRIIQKDYFAPDQLPKQVDSGFLFNMHTHPTHLNNTGSKVYTFFSPTDINSLLKINTLLTGLITDEFWIACKTDQIISKIGEVGEEMLSNITRQSVDDETLLETVLKKEIQNWGLVIYRGDFNRTLKKII</sequence>